<proteinExistence type="predicted"/>
<protein>
    <submittedName>
        <fullName evidence="2">Uncharacterized protein</fullName>
    </submittedName>
</protein>
<dbReference type="EMBL" id="CASHTH010003627">
    <property type="protein sequence ID" value="CAI8047347.1"/>
    <property type="molecule type" value="Genomic_DNA"/>
</dbReference>
<feature type="region of interest" description="Disordered" evidence="1">
    <location>
        <begin position="81"/>
        <end position="144"/>
    </location>
</feature>
<evidence type="ECO:0000313" key="3">
    <source>
        <dbReference type="Proteomes" id="UP001174909"/>
    </source>
</evidence>
<accession>A0AA35THU5</accession>
<sequence>MDEEGGTPGRVSELSELFRELQLLRLKYDQLVDVCLKLTESWSQENEMTSHPKKDLPLKVARKLQNREVRRNYQYVAVVRHKGGGTENKRKGSPVSSLAPRRLENASKMMEVASSSTKSLTTSSVNHEDAEEDEETQFQLSRDGSKLRMPSKYTALQTTILRFRDQVSSQTTTDPSTAAMKQHFVNRLLPKGSCVSHRALQLELARQEYKLLTDEAKNLLGGEADVTSAREKLEAIVNRASAVEDITESSKQQNATMDKTNQETSRDTSRLQTRNSTSWEERSASRTPDNGPLVYSTLTELLQLVEAENRLRMARIETQLLKFCTEVVLPKYQLTQHQELSTTSVQILSELAGRPKPIFIRDD</sequence>
<organism evidence="2 3">
    <name type="scientific">Geodia barretti</name>
    <name type="common">Barrett's horny sponge</name>
    <dbReference type="NCBI Taxonomy" id="519541"/>
    <lineage>
        <taxon>Eukaryota</taxon>
        <taxon>Metazoa</taxon>
        <taxon>Porifera</taxon>
        <taxon>Demospongiae</taxon>
        <taxon>Heteroscleromorpha</taxon>
        <taxon>Tetractinellida</taxon>
        <taxon>Astrophorina</taxon>
        <taxon>Geodiidae</taxon>
        <taxon>Geodia</taxon>
    </lineage>
</organism>
<dbReference type="Proteomes" id="UP001174909">
    <property type="component" value="Unassembled WGS sequence"/>
</dbReference>
<feature type="compositionally biased region" description="Polar residues" evidence="1">
    <location>
        <begin position="249"/>
        <end position="259"/>
    </location>
</feature>
<feature type="region of interest" description="Disordered" evidence="1">
    <location>
        <begin position="244"/>
        <end position="291"/>
    </location>
</feature>
<name>A0AA35THU5_GEOBA</name>
<feature type="compositionally biased region" description="Basic and acidic residues" evidence="1">
    <location>
        <begin position="260"/>
        <end position="269"/>
    </location>
</feature>
<gene>
    <name evidence="2" type="ORF">GBAR_LOCUS26164</name>
</gene>
<evidence type="ECO:0000256" key="1">
    <source>
        <dbReference type="SAM" id="MobiDB-lite"/>
    </source>
</evidence>
<reference evidence="2" key="1">
    <citation type="submission" date="2023-03" db="EMBL/GenBank/DDBJ databases">
        <authorList>
            <person name="Steffen K."/>
            <person name="Cardenas P."/>
        </authorList>
    </citation>
    <scope>NUCLEOTIDE SEQUENCE</scope>
</reference>
<dbReference type="AlphaFoldDB" id="A0AA35THU5"/>
<comment type="caution">
    <text evidence="2">The sequence shown here is derived from an EMBL/GenBank/DDBJ whole genome shotgun (WGS) entry which is preliminary data.</text>
</comment>
<feature type="compositionally biased region" description="Low complexity" evidence="1">
    <location>
        <begin position="114"/>
        <end position="124"/>
    </location>
</feature>
<evidence type="ECO:0000313" key="2">
    <source>
        <dbReference type="EMBL" id="CAI8047347.1"/>
    </source>
</evidence>
<keyword evidence="3" id="KW-1185">Reference proteome</keyword>